<evidence type="ECO:0000313" key="3">
    <source>
        <dbReference type="Proteomes" id="UP000447873"/>
    </source>
</evidence>
<dbReference type="EMBL" id="WNWS01000544">
    <property type="protein sequence ID" value="KAE9966049.1"/>
    <property type="molecule type" value="Genomic_DNA"/>
</dbReference>
<name>A0A8H3UC90_VENIN</name>
<protein>
    <submittedName>
        <fullName evidence="2">Uncharacterized protein</fullName>
    </submittedName>
</protein>
<evidence type="ECO:0000313" key="2">
    <source>
        <dbReference type="EMBL" id="KAE9966049.1"/>
    </source>
</evidence>
<reference evidence="2 3" key="1">
    <citation type="submission" date="2018-12" db="EMBL/GenBank/DDBJ databases">
        <title>Venturia inaequalis Genome Resource.</title>
        <authorList>
            <person name="Lichtner F.J."/>
        </authorList>
    </citation>
    <scope>NUCLEOTIDE SEQUENCE [LARGE SCALE GENOMIC DNA]</scope>
    <source>
        <strain evidence="2 3">120213</strain>
    </source>
</reference>
<proteinExistence type="predicted"/>
<sequence>MNQYPQGLTIASFPSINPPHPFSKIKINTTMQFPTILLLIGTATALKLTQSTTFLKGGRSAPNGPDSAPLHLSTFTAVQASNARTKESRDPKLRRKISAGGTRRREDRTRSAKAGCWDDLVEYGLHRRRRYRMKQEQDGKMDWHCAMMLAT</sequence>
<comment type="caution">
    <text evidence="2">The sequence shown here is derived from an EMBL/GenBank/DDBJ whole genome shotgun (WGS) entry which is preliminary data.</text>
</comment>
<gene>
    <name evidence="2" type="ORF">EG328_009213</name>
</gene>
<dbReference type="AlphaFoldDB" id="A0A8H3UC90"/>
<dbReference type="Proteomes" id="UP000447873">
    <property type="component" value="Unassembled WGS sequence"/>
</dbReference>
<accession>A0A8H3UC90</accession>
<feature type="region of interest" description="Disordered" evidence="1">
    <location>
        <begin position="80"/>
        <end position="109"/>
    </location>
</feature>
<organism evidence="2 3">
    <name type="scientific">Venturia inaequalis</name>
    <name type="common">Apple scab fungus</name>
    <dbReference type="NCBI Taxonomy" id="5025"/>
    <lineage>
        <taxon>Eukaryota</taxon>
        <taxon>Fungi</taxon>
        <taxon>Dikarya</taxon>
        <taxon>Ascomycota</taxon>
        <taxon>Pezizomycotina</taxon>
        <taxon>Dothideomycetes</taxon>
        <taxon>Pleosporomycetidae</taxon>
        <taxon>Venturiales</taxon>
        <taxon>Venturiaceae</taxon>
        <taxon>Venturia</taxon>
    </lineage>
</organism>
<evidence type="ECO:0000256" key="1">
    <source>
        <dbReference type="SAM" id="MobiDB-lite"/>
    </source>
</evidence>